<dbReference type="KEGG" id="aall:I6G90_08055"/>
<accession>A0A7T2PIN4</accession>
<evidence type="ECO:0008006" key="3">
    <source>
        <dbReference type="Google" id="ProtNLM"/>
    </source>
</evidence>
<dbReference type="AlphaFoldDB" id="A0A7T2PIN4"/>
<sequence>MAGTSLLALLDDIASVLDDVALMTKVVVNKRETFFGKTFLTDTRDL</sequence>
<name>A0A7T2PIN4_9GAMM</name>
<dbReference type="Proteomes" id="UP000595101">
    <property type="component" value="Chromosome"/>
</dbReference>
<protein>
    <recommendedName>
        <fullName evidence="3">DUF808 family protein</fullName>
    </recommendedName>
</protein>
<dbReference type="GeneID" id="60785551"/>
<evidence type="ECO:0000313" key="2">
    <source>
        <dbReference type="Proteomes" id="UP000595101"/>
    </source>
</evidence>
<organism evidence="1 2">
    <name type="scientific">Aeromonas allosaccharophila</name>
    <dbReference type="NCBI Taxonomy" id="656"/>
    <lineage>
        <taxon>Bacteria</taxon>
        <taxon>Pseudomonadati</taxon>
        <taxon>Pseudomonadota</taxon>
        <taxon>Gammaproteobacteria</taxon>
        <taxon>Aeromonadales</taxon>
        <taxon>Aeromonadaceae</taxon>
        <taxon>Aeromonas</taxon>
    </lineage>
</organism>
<reference evidence="1 2" key="1">
    <citation type="submission" date="2020-12" db="EMBL/GenBank/DDBJ databases">
        <title>FDA dAtabase for Regulatory Grade micrObial Sequences (FDA-ARGOS): Supporting development and validation of Infectious Disease Dx tests.</title>
        <authorList>
            <person name="Sproer C."/>
            <person name="Gronow S."/>
            <person name="Severitt S."/>
            <person name="Schroder I."/>
            <person name="Tallon L."/>
            <person name="Sadzewicz L."/>
            <person name="Zhao X."/>
            <person name="Boylan J."/>
            <person name="Ott S."/>
            <person name="Bowen H."/>
            <person name="Vavikolanu K."/>
            <person name="Mehta A."/>
            <person name="Aluvathingal J."/>
            <person name="Nadendla S."/>
            <person name="Lowell S."/>
            <person name="Myers T."/>
            <person name="Yan Y."/>
            <person name="Sichtig H."/>
        </authorList>
    </citation>
    <scope>NUCLEOTIDE SEQUENCE [LARGE SCALE GENOMIC DNA]</scope>
    <source>
        <strain evidence="1 2">FDAARGOS_933</strain>
    </source>
</reference>
<evidence type="ECO:0000313" key="1">
    <source>
        <dbReference type="EMBL" id="QPR56336.1"/>
    </source>
</evidence>
<dbReference type="RefSeq" id="WP_193392583.1">
    <property type="nucleotide sequence ID" value="NZ_CP065745.1"/>
</dbReference>
<proteinExistence type="predicted"/>
<gene>
    <name evidence="1" type="ORF">I6G90_08055</name>
</gene>
<dbReference type="EMBL" id="CP065745">
    <property type="protein sequence ID" value="QPR56336.1"/>
    <property type="molecule type" value="Genomic_DNA"/>
</dbReference>